<gene>
    <name evidence="2" type="ORF">AAG747_12475</name>
</gene>
<dbReference type="RefSeq" id="WP_346821508.1">
    <property type="nucleotide sequence ID" value="NZ_JBDKWZ010000006.1"/>
</dbReference>
<dbReference type="EMBL" id="JBDKWZ010000006">
    <property type="protein sequence ID" value="MEN7548731.1"/>
    <property type="molecule type" value="Genomic_DNA"/>
</dbReference>
<evidence type="ECO:0000313" key="3">
    <source>
        <dbReference type="Proteomes" id="UP001403385"/>
    </source>
</evidence>
<organism evidence="2 3">
    <name type="scientific">Rapidithrix thailandica</name>
    <dbReference type="NCBI Taxonomy" id="413964"/>
    <lineage>
        <taxon>Bacteria</taxon>
        <taxon>Pseudomonadati</taxon>
        <taxon>Bacteroidota</taxon>
        <taxon>Cytophagia</taxon>
        <taxon>Cytophagales</taxon>
        <taxon>Flammeovirgaceae</taxon>
        <taxon>Rapidithrix</taxon>
    </lineage>
</organism>
<dbReference type="Pfam" id="PF09345">
    <property type="entry name" value="SiaC"/>
    <property type="match status" value="1"/>
</dbReference>
<dbReference type="Proteomes" id="UP001403385">
    <property type="component" value="Unassembled WGS sequence"/>
</dbReference>
<evidence type="ECO:0000259" key="1">
    <source>
        <dbReference type="Pfam" id="PF09345"/>
    </source>
</evidence>
<comment type="caution">
    <text evidence="2">The sequence shown here is derived from an EMBL/GenBank/DDBJ whole genome shotgun (WGS) entry which is preliminary data.</text>
</comment>
<accession>A0AAW9S6S3</accession>
<protein>
    <submittedName>
        <fullName evidence="2">DUF1987 domain-containing protein</fullName>
    </submittedName>
</protein>
<dbReference type="AlphaFoldDB" id="A0AAW9S6S3"/>
<dbReference type="InterPro" id="IPR018530">
    <property type="entry name" value="SiaC"/>
</dbReference>
<evidence type="ECO:0000313" key="2">
    <source>
        <dbReference type="EMBL" id="MEN7548731.1"/>
    </source>
</evidence>
<name>A0AAW9S6S3_9BACT</name>
<sequence length="126" mass="14802">MKDFYVASTNKTPEIKFQAKRGELIIAGRSVPENSTQFYRPVYQWLDHYIHRPAHKTTLKVNLEYFNTSSSKCLVDIFRKLEQVQAIGRLVQIVWHYEKDDEDMLESGEDFQEIIKVPIHMKAVKG</sequence>
<keyword evidence="3" id="KW-1185">Reference proteome</keyword>
<reference evidence="2 3" key="1">
    <citation type="submission" date="2024-04" db="EMBL/GenBank/DDBJ databases">
        <title>Novel genus in family Flammeovirgaceae.</title>
        <authorList>
            <person name="Nguyen T.H."/>
            <person name="Vuong T.Q."/>
            <person name="Le H."/>
            <person name="Kim S.-G."/>
        </authorList>
    </citation>
    <scope>NUCLEOTIDE SEQUENCE [LARGE SCALE GENOMIC DNA]</scope>
    <source>
        <strain evidence="2 3">JCM 23209</strain>
    </source>
</reference>
<feature type="domain" description="SiaC family regulatory phosphoprotein" evidence="1">
    <location>
        <begin position="7"/>
        <end position="123"/>
    </location>
</feature>
<proteinExistence type="predicted"/>